<proteinExistence type="predicted"/>
<evidence type="ECO:0000256" key="1">
    <source>
        <dbReference type="SAM" id="SignalP"/>
    </source>
</evidence>
<dbReference type="Proteomes" id="UP001497497">
    <property type="component" value="Unassembled WGS sequence"/>
</dbReference>
<comment type="caution">
    <text evidence="2">The sequence shown here is derived from an EMBL/GenBank/DDBJ whole genome shotgun (WGS) entry which is preliminary data.</text>
</comment>
<feature type="chain" id="PRO_5043629131" description="Lipoprotein" evidence="1">
    <location>
        <begin position="18"/>
        <end position="185"/>
    </location>
</feature>
<keyword evidence="3" id="KW-1185">Reference proteome</keyword>
<keyword evidence="1" id="KW-0732">Signal</keyword>
<evidence type="ECO:0000313" key="3">
    <source>
        <dbReference type="Proteomes" id="UP001497497"/>
    </source>
</evidence>
<name>A0AAV2IET6_LYMST</name>
<evidence type="ECO:0000313" key="2">
    <source>
        <dbReference type="EMBL" id="CAL1544625.1"/>
    </source>
</evidence>
<accession>A0AAV2IET6</accession>
<dbReference type="AlphaFoldDB" id="A0AAV2IET6"/>
<sequence>MLAFLAITVLLPFLASCAKDPTTVCLPDKLQFATFNLNTDVAGVGVIDFTKKIMAMSNPNSTIVQDLAARKIYFKDGKGNCRSIPMPADDVLPQCLPANAVYLGDAAWGFGPNALTEEAWEIPFNGGIMRLLLTNQPGQPRYVMLSKTIDAQGHAETSIYLNPTETITQTNLLTIPDPCPPPTAV</sequence>
<gene>
    <name evidence="2" type="ORF">GSLYS_00018138001</name>
</gene>
<reference evidence="2 3" key="1">
    <citation type="submission" date="2024-04" db="EMBL/GenBank/DDBJ databases">
        <authorList>
            <consortium name="Genoscope - CEA"/>
            <person name="William W."/>
        </authorList>
    </citation>
    <scope>NUCLEOTIDE SEQUENCE [LARGE SCALE GENOMIC DNA]</scope>
</reference>
<protein>
    <recommendedName>
        <fullName evidence="4">Lipoprotein</fullName>
    </recommendedName>
</protein>
<evidence type="ECO:0008006" key="4">
    <source>
        <dbReference type="Google" id="ProtNLM"/>
    </source>
</evidence>
<organism evidence="2 3">
    <name type="scientific">Lymnaea stagnalis</name>
    <name type="common">Great pond snail</name>
    <name type="synonym">Helix stagnalis</name>
    <dbReference type="NCBI Taxonomy" id="6523"/>
    <lineage>
        <taxon>Eukaryota</taxon>
        <taxon>Metazoa</taxon>
        <taxon>Spiralia</taxon>
        <taxon>Lophotrochozoa</taxon>
        <taxon>Mollusca</taxon>
        <taxon>Gastropoda</taxon>
        <taxon>Heterobranchia</taxon>
        <taxon>Euthyneura</taxon>
        <taxon>Panpulmonata</taxon>
        <taxon>Hygrophila</taxon>
        <taxon>Lymnaeoidea</taxon>
        <taxon>Lymnaeidae</taxon>
        <taxon>Lymnaea</taxon>
    </lineage>
</organism>
<feature type="signal peptide" evidence="1">
    <location>
        <begin position="1"/>
        <end position="17"/>
    </location>
</feature>
<dbReference type="EMBL" id="CAXITT010000635">
    <property type="protein sequence ID" value="CAL1544625.1"/>
    <property type="molecule type" value="Genomic_DNA"/>
</dbReference>